<organism evidence="1 2">
    <name type="scientific">Penicillium alfredii</name>
    <dbReference type="NCBI Taxonomy" id="1506179"/>
    <lineage>
        <taxon>Eukaryota</taxon>
        <taxon>Fungi</taxon>
        <taxon>Dikarya</taxon>
        <taxon>Ascomycota</taxon>
        <taxon>Pezizomycotina</taxon>
        <taxon>Eurotiomycetes</taxon>
        <taxon>Eurotiomycetidae</taxon>
        <taxon>Eurotiales</taxon>
        <taxon>Aspergillaceae</taxon>
        <taxon>Penicillium</taxon>
    </lineage>
</organism>
<accession>A0A9W9ES44</accession>
<comment type="caution">
    <text evidence="1">The sequence shown here is derived from an EMBL/GenBank/DDBJ whole genome shotgun (WGS) entry which is preliminary data.</text>
</comment>
<dbReference type="GeneID" id="81397947"/>
<gene>
    <name evidence="1" type="ORF">NUU61_008253</name>
</gene>
<dbReference type="EMBL" id="JAPMSZ010000010">
    <property type="protein sequence ID" value="KAJ5086946.1"/>
    <property type="molecule type" value="Genomic_DNA"/>
</dbReference>
<proteinExistence type="predicted"/>
<reference evidence="1" key="2">
    <citation type="journal article" date="2023" name="IMA Fungus">
        <title>Comparative genomic study of the Penicillium genus elucidates a diverse pangenome and 15 lateral gene transfer events.</title>
        <authorList>
            <person name="Petersen C."/>
            <person name="Sorensen T."/>
            <person name="Nielsen M.R."/>
            <person name="Sondergaard T.E."/>
            <person name="Sorensen J.L."/>
            <person name="Fitzpatrick D.A."/>
            <person name="Frisvad J.C."/>
            <person name="Nielsen K.L."/>
        </authorList>
    </citation>
    <scope>NUCLEOTIDE SEQUENCE</scope>
    <source>
        <strain evidence="1">IBT 34128</strain>
    </source>
</reference>
<dbReference type="OrthoDB" id="4477397at2759"/>
<reference evidence="1" key="1">
    <citation type="submission" date="2022-11" db="EMBL/GenBank/DDBJ databases">
        <authorList>
            <person name="Petersen C."/>
        </authorList>
    </citation>
    <scope>NUCLEOTIDE SEQUENCE</scope>
    <source>
        <strain evidence="1">IBT 34128</strain>
    </source>
</reference>
<evidence type="ECO:0000313" key="1">
    <source>
        <dbReference type="EMBL" id="KAJ5086946.1"/>
    </source>
</evidence>
<dbReference type="Proteomes" id="UP001141434">
    <property type="component" value="Unassembled WGS sequence"/>
</dbReference>
<dbReference type="AlphaFoldDB" id="A0A9W9ES44"/>
<protein>
    <submittedName>
        <fullName evidence="1">Uncharacterized protein</fullName>
    </submittedName>
</protein>
<name>A0A9W9ES44_9EURO</name>
<sequence>MDNSGCLQQSGRKTVGIKGDYAAADIPGQKYKLVATPGDQCDCQSACESFDFLRVDDTSSCYSLPASDSDSDSQSFRWVAESSCGNNTC</sequence>
<evidence type="ECO:0000313" key="2">
    <source>
        <dbReference type="Proteomes" id="UP001141434"/>
    </source>
</evidence>
<dbReference type="RefSeq" id="XP_056509071.1">
    <property type="nucleotide sequence ID" value="XM_056658778.1"/>
</dbReference>
<keyword evidence="2" id="KW-1185">Reference proteome</keyword>